<dbReference type="Pfam" id="PF00075">
    <property type="entry name" value="RNase_H"/>
    <property type="match status" value="1"/>
</dbReference>
<dbReference type="InterPro" id="IPR044730">
    <property type="entry name" value="RNase_H-like_dom_plant"/>
</dbReference>
<keyword evidence="4" id="KW-1185">Reference proteome</keyword>
<dbReference type="PROSITE" id="PS50879">
    <property type="entry name" value="RNASE_H_1"/>
    <property type="match status" value="1"/>
</dbReference>
<dbReference type="EMBL" id="CP025197">
    <property type="protein sequence ID" value="AUG57130.1"/>
    <property type="molecule type" value="Genomic_DNA"/>
</dbReference>
<dbReference type="InterPro" id="IPR002156">
    <property type="entry name" value="RNaseH_domain"/>
</dbReference>
<dbReference type="AlphaFoldDB" id="A0A2K9ELG0"/>
<accession>A0A2K9ELG0</accession>
<organism evidence="3 4">
    <name type="scientific">Acetivibrio saccincola</name>
    <dbReference type="NCBI Taxonomy" id="1677857"/>
    <lineage>
        <taxon>Bacteria</taxon>
        <taxon>Bacillati</taxon>
        <taxon>Bacillota</taxon>
        <taxon>Clostridia</taxon>
        <taxon>Eubacteriales</taxon>
        <taxon>Oscillospiraceae</taxon>
        <taxon>Acetivibrio</taxon>
    </lineage>
</organism>
<dbReference type="Proteomes" id="UP000233534">
    <property type="component" value="Chromosome"/>
</dbReference>
<dbReference type="GO" id="GO:0004523">
    <property type="term" value="F:RNA-DNA hybrid ribonuclease activity"/>
    <property type="evidence" value="ECO:0007669"/>
    <property type="project" value="InterPro"/>
</dbReference>
<dbReference type="KEGG" id="hsc:HVS_06010"/>
<evidence type="ECO:0000313" key="2">
    <source>
        <dbReference type="EMBL" id="AUG57130.1"/>
    </source>
</evidence>
<evidence type="ECO:0000313" key="3">
    <source>
        <dbReference type="EMBL" id="AUG58873.1"/>
    </source>
</evidence>
<dbReference type="EMBL" id="CP025197">
    <property type="protein sequence ID" value="AUG58873.1"/>
    <property type="molecule type" value="Genomic_DNA"/>
</dbReference>
<dbReference type="GO" id="GO:0003676">
    <property type="term" value="F:nucleic acid binding"/>
    <property type="evidence" value="ECO:0007669"/>
    <property type="project" value="InterPro"/>
</dbReference>
<dbReference type="InterPro" id="IPR036397">
    <property type="entry name" value="RNaseH_sf"/>
</dbReference>
<evidence type="ECO:0000313" key="4">
    <source>
        <dbReference type="Proteomes" id="UP000233534"/>
    </source>
</evidence>
<dbReference type="KEGG" id="hsc:HVS_15120"/>
<dbReference type="SUPFAM" id="SSF53098">
    <property type="entry name" value="Ribonuclease H-like"/>
    <property type="match status" value="1"/>
</dbReference>
<dbReference type="Gene3D" id="3.30.420.10">
    <property type="entry name" value="Ribonuclease H-like superfamily/Ribonuclease H"/>
    <property type="match status" value="1"/>
</dbReference>
<reference evidence="3 4" key="1">
    <citation type="submission" date="2017-12" db="EMBL/GenBank/DDBJ databases">
        <title>Complete genome sequence of Herbivorax saccincola GGR1, a novel Cellulosome-producing hydrolytic bacterium in a thermophilic biogas plant, established by Illumina and Nanopore MinION sequencing.</title>
        <authorList>
            <person name="Pechtl A."/>
            <person name="Ruckert C."/>
            <person name="Koeck D.E."/>
            <person name="Maus I."/>
            <person name="Winkler A."/>
            <person name="Kalinowski J."/>
            <person name="Puhler A."/>
            <person name="Schwarz W.W."/>
            <person name="Zverlov V.V."/>
            <person name="Schluter A."/>
            <person name="Liebl W."/>
        </authorList>
    </citation>
    <scope>NUCLEOTIDE SEQUENCE [LARGE SCALE GENOMIC DNA]</scope>
    <source>
        <strain evidence="3">GGR1</strain>
        <strain evidence="4">SR1</strain>
    </source>
</reference>
<name>A0A2K9ELG0_9FIRM</name>
<proteinExistence type="predicted"/>
<feature type="domain" description="RNase H type-1" evidence="1">
    <location>
        <begin position="1"/>
        <end position="85"/>
    </location>
</feature>
<dbReference type="CDD" id="cd06222">
    <property type="entry name" value="RNase_H_like"/>
    <property type="match status" value="1"/>
</dbReference>
<dbReference type="InterPro" id="IPR012337">
    <property type="entry name" value="RNaseH-like_sf"/>
</dbReference>
<evidence type="ECO:0000259" key="1">
    <source>
        <dbReference type="PROSITE" id="PS50879"/>
    </source>
</evidence>
<gene>
    <name evidence="2" type="ORF">HVS_06010</name>
    <name evidence="3" type="ORF">HVS_15120</name>
</gene>
<protein>
    <submittedName>
        <fullName evidence="3">RNase H</fullName>
    </submittedName>
</protein>
<sequence>MKNIKIYTDGSFKKSKAGISFLIINPGKNKILGYTNLKCKKNIQAELQAIIHALQYLLNIDMSLENKKIEVVTDEISIVECRFSF</sequence>